<dbReference type="Pfam" id="PF13250">
    <property type="entry name" value="SNIPE"/>
    <property type="match status" value="1"/>
</dbReference>
<keyword evidence="4" id="KW-1185">Reference proteome</keyword>
<proteinExistence type="predicted"/>
<dbReference type="Proteomes" id="UP000320643">
    <property type="component" value="Unassembled WGS sequence"/>
</dbReference>
<evidence type="ECO:0000313" key="4">
    <source>
        <dbReference type="Proteomes" id="UP000320643"/>
    </source>
</evidence>
<evidence type="ECO:0000313" key="3">
    <source>
        <dbReference type="EMBL" id="TRW26613.1"/>
    </source>
</evidence>
<organism evidence="3 4">
    <name type="scientific">Flavobacterium zepuense</name>
    <dbReference type="NCBI Taxonomy" id="2593302"/>
    <lineage>
        <taxon>Bacteria</taxon>
        <taxon>Pseudomonadati</taxon>
        <taxon>Bacteroidota</taxon>
        <taxon>Flavobacteriia</taxon>
        <taxon>Flavobacteriales</taxon>
        <taxon>Flavobacteriaceae</taxon>
        <taxon>Flavobacterium</taxon>
    </lineage>
</organism>
<dbReference type="OrthoDB" id="9811665at2"/>
<dbReference type="AlphaFoldDB" id="A0A552V808"/>
<reference evidence="3 4" key="1">
    <citation type="submission" date="2019-07" db="EMBL/GenBank/DDBJ databases">
        <title>Flavobacterium sp. nov., isolated from glacier ice.</title>
        <authorList>
            <person name="Liu Q."/>
            <person name="Xin Y.-H."/>
        </authorList>
    </citation>
    <scope>NUCLEOTIDE SEQUENCE [LARGE SCALE GENOMIC DNA]</scope>
    <source>
        <strain evidence="3 4">ZT4R6</strain>
    </source>
</reference>
<feature type="domain" description="Bacteriophage T5 Orf172 DNA-binding" evidence="2">
    <location>
        <begin position="202"/>
        <end position="285"/>
    </location>
</feature>
<dbReference type="SMART" id="SM00974">
    <property type="entry name" value="T5orf172"/>
    <property type="match status" value="1"/>
</dbReference>
<dbReference type="InterPro" id="IPR018306">
    <property type="entry name" value="Phage_T5_Orf172_DNA-bd"/>
</dbReference>
<evidence type="ECO:0000259" key="2">
    <source>
        <dbReference type="SMART" id="SM00974"/>
    </source>
</evidence>
<dbReference type="EMBL" id="VJVZ01000002">
    <property type="protein sequence ID" value="TRW26613.1"/>
    <property type="molecule type" value="Genomic_DNA"/>
</dbReference>
<comment type="caution">
    <text evidence="3">The sequence shown here is derived from an EMBL/GenBank/DDBJ whole genome shotgun (WGS) entry which is preliminary data.</text>
</comment>
<evidence type="ECO:0000256" key="1">
    <source>
        <dbReference type="SAM" id="Coils"/>
    </source>
</evidence>
<dbReference type="RefSeq" id="WP_143372112.1">
    <property type="nucleotide sequence ID" value="NZ_VJVZ01000002.1"/>
</dbReference>
<keyword evidence="1" id="KW-0175">Coiled coil</keyword>
<accession>A0A552V808</accession>
<sequence length="331" mass="38679">MLYSETAAKCSINWTIDGSVAKGTASTKRLIKLTLRAFNGESDSLIAKVKWNNVNQLKERIRKSFEAINKLAENNAISISHEYYNLKLKELILEYEYQAKKQQEKEEMRAIQEELREEEKARREFEKVQREAEKEESLYRKALEKVQKELGLADTETQFKLQEQISLLEAELEEARLRKERALSMAQQTKRGHVYIISNIGSFGEDVYKIGMTRRLEPLDRVRELGDASVPFKFDVHALIYSDEARTLEYELHKAFSEKKVNMLNYRREFFKVTLEEIEAKIKELGFKAEFSTSPEAMEYRETQLILDKIRNGEALPTLAELVEEEFPSEI</sequence>
<protein>
    <submittedName>
        <fullName evidence="3">DUF4041 domain-containing protein</fullName>
    </submittedName>
</protein>
<gene>
    <name evidence="3" type="ORF">FMM05_04350</name>
</gene>
<dbReference type="Pfam" id="PF13455">
    <property type="entry name" value="MUG113"/>
    <property type="match status" value="1"/>
</dbReference>
<dbReference type="InterPro" id="IPR025280">
    <property type="entry name" value="SNIPE"/>
</dbReference>
<feature type="coiled-coil region" evidence="1">
    <location>
        <begin position="54"/>
        <end position="185"/>
    </location>
</feature>
<name>A0A552V808_9FLAO</name>